<dbReference type="PANTHER" id="PTHR36966">
    <property type="entry name" value="REP-ASSOCIATED TYROSINE TRANSPOSASE"/>
    <property type="match status" value="1"/>
</dbReference>
<evidence type="ECO:0000313" key="2">
    <source>
        <dbReference type="EMBL" id="MBM5572226.1"/>
    </source>
</evidence>
<reference evidence="2 3" key="1">
    <citation type="submission" date="2019-11" db="EMBL/GenBank/DDBJ databases">
        <title>Novel Deefgea species.</title>
        <authorList>
            <person name="Han J.-H."/>
        </authorList>
    </citation>
    <scope>NUCLEOTIDE SEQUENCE [LARGE SCALE GENOMIC DNA]</scope>
    <source>
        <strain evidence="2 3">LMG 24817</strain>
    </source>
</reference>
<proteinExistence type="predicted"/>
<feature type="domain" description="Transposase IS200-like" evidence="1">
    <location>
        <begin position="9"/>
        <end position="133"/>
    </location>
</feature>
<dbReference type="PANTHER" id="PTHR36966:SF1">
    <property type="entry name" value="REP-ASSOCIATED TYROSINE TRANSPOSASE"/>
    <property type="match status" value="1"/>
</dbReference>
<evidence type="ECO:0000259" key="1">
    <source>
        <dbReference type="SMART" id="SM01321"/>
    </source>
</evidence>
<dbReference type="RefSeq" id="WP_203571553.1">
    <property type="nucleotide sequence ID" value="NZ_WOFE01000005.1"/>
</dbReference>
<sequence length="176" mass="20614">MPNYRRAFTPGGTWFFTVNLLQRHGNDLLVREIDLLRQNVHDVRRKYPFWIDAWVVLPDHLHAVLTLPAGDSDFSLRWRLIKSGFSRALPKTERISAVREAAGERGIWQRHYWEHLIRDEVDFQRHVDYVHANPLKHGYVSRVIDWPYSTFHRAVAAGIYPIDWCGNSDSVVVGDK</sequence>
<protein>
    <submittedName>
        <fullName evidence="2">Transposase</fullName>
    </submittedName>
</protein>
<comment type="caution">
    <text evidence="2">The sequence shown here is derived from an EMBL/GenBank/DDBJ whole genome shotgun (WGS) entry which is preliminary data.</text>
</comment>
<dbReference type="Gene3D" id="3.30.70.1290">
    <property type="entry name" value="Transposase IS200-like"/>
    <property type="match status" value="1"/>
</dbReference>
<name>A0ABS2CFR2_9NEIS</name>
<dbReference type="InterPro" id="IPR052715">
    <property type="entry name" value="RAYT_transposase"/>
</dbReference>
<dbReference type="NCBIfam" id="NF047646">
    <property type="entry name" value="REP_Tyr_transpos"/>
    <property type="match status" value="1"/>
</dbReference>
<accession>A0ABS2CFR2</accession>
<dbReference type="Proteomes" id="UP001195660">
    <property type="component" value="Unassembled WGS sequence"/>
</dbReference>
<dbReference type="EMBL" id="WOFE01000005">
    <property type="protein sequence ID" value="MBM5572226.1"/>
    <property type="molecule type" value="Genomic_DNA"/>
</dbReference>
<dbReference type="InterPro" id="IPR036515">
    <property type="entry name" value="Transposase_17_sf"/>
</dbReference>
<gene>
    <name evidence="2" type="ORF">GM173_11625</name>
</gene>
<dbReference type="SMART" id="SM01321">
    <property type="entry name" value="Y1_Tnp"/>
    <property type="match status" value="1"/>
</dbReference>
<dbReference type="InterPro" id="IPR002686">
    <property type="entry name" value="Transposase_17"/>
</dbReference>
<keyword evidence="3" id="KW-1185">Reference proteome</keyword>
<dbReference type="SUPFAM" id="SSF143422">
    <property type="entry name" value="Transposase IS200-like"/>
    <property type="match status" value="1"/>
</dbReference>
<evidence type="ECO:0000313" key="3">
    <source>
        <dbReference type="Proteomes" id="UP001195660"/>
    </source>
</evidence>
<organism evidence="2 3">
    <name type="scientific">Deefgea chitinilytica</name>
    <dbReference type="NCBI Taxonomy" id="570276"/>
    <lineage>
        <taxon>Bacteria</taxon>
        <taxon>Pseudomonadati</taxon>
        <taxon>Pseudomonadota</taxon>
        <taxon>Betaproteobacteria</taxon>
        <taxon>Neisseriales</taxon>
        <taxon>Chitinibacteraceae</taxon>
        <taxon>Deefgea</taxon>
    </lineage>
</organism>